<dbReference type="InterPro" id="IPR009012">
    <property type="entry name" value="GrpE_head"/>
</dbReference>
<feature type="compositionally biased region" description="Basic and acidic residues" evidence="3">
    <location>
        <begin position="22"/>
        <end position="31"/>
    </location>
</feature>
<keyword evidence="2" id="KW-0143">Chaperone</keyword>
<accession>A0A644XH08</accession>
<dbReference type="Pfam" id="PF01025">
    <property type="entry name" value="GrpE"/>
    <property type="match status" value="1"/>
</dbReference>
<dbReference type="PRINTS" id="PR00773">
    <property type="entry name" value="GRPEPROTEIN"/>
</dbReference>
<dbReference type="GO" id="GO:0006457">
    <property type="term" value="P:protein folding"/>
    <property type="evidence" value="ECO:0007669"/>
    <property type="project" value="InterPro"/>
</dbReference>
<dbReference type="InterPro" id="IPR013805">
    <property type="entry name" value="GrpE_CC"/>
</dbReference>
<dbReference type="InterPro" id="IPR000740">
    <property type="entry name" value="GrpE"/>
</dbReference>
<evidence type="ECO:0000256" key="1">
    <source>
        <dbReference type="ARBA" id="ARBA00009054"/>
    </source>
</evidence>
<dbReference type="PANTHER" id="PTHR21237:SF23">
    <property type="entry name" value="GRPE PROTEIN HOMOLOG, MITOCHONDRIAL"/>
    <property type="match status" value="1"/>
</dbReference>
<dbReference type="HAMAP" id="MF_01151">
    <property type="entry name" value="GrpE"/>
    <property type="match status" value="1"/>
</dbReference>
<evidence type="ECO:0000256" key="3">
    <source>
        <dbReference type="SAM" id="MobiDB-lite"/>
    </source>
</evidence>
<dbReference type="GO" id="GO:0000774">
    <property type="term" value="F:adenyl-nucleotide exchange factor activity"/>
    <property type="evidence" value="ECO:0007669"/>
    <property type="project" value="InterPro"/>
</dbReference>
<comment type="similarity">
    <text evidence="1">Belongs to the GrpE family.</text>
</comment>
<evidence type="ECO:0000313" key="4">
    <source>
        <dbReference type="EMBL" id="MPM15217.1"/>
    </source>
</evidence>
<dbReference type="SUPFAM" id="SSF58014">
    <property type="entry name" value="Coiled-coil domain of nucleotide exchange factor GrpE"/>
    <property type="match status" value="1"/>
</dbReference>
<dbReference type="GO" id="GO:0051087">
    <property type="term" value="F:protein-folding chaperone binding"/>
    <property type="evidence" value="ECO:0007669"/>
    <property type="project" value="InterPro"/>
</dbReference>
<feature type="region of interest" description="Disordered" evidence="3">
    <location>
        <begin position="1"/>
        <end position="40"/>
    </location>
</feature>
<dbReference type="AlphaFoldDB" id="A0A644XH08"/>
<dbReference type="PANTHER" id="PTHR21237">
    <property type="entry name" value="GRPE PROTEIN"/>
    <property type="match status" value="1"/>
</dbReference>
<dbReference type="Gene3D" id="2.30.22.10">
    <property type="entry name" value="Head domain of nucleotide exchange factor GrpE"/>
    <property type="match status" value="1"/>
</dbReference>
<dbReference type="GO" id="GO:0051082">
    <property type="term" value="F:unfolded protein binding"/>
    <property type="evidence" value="ECO:0007669"/>
    <property type="project" value="TreeGrafter"/>
</dbReference>
<comment type="caution">
    <text evidence="4">The sequence shown here is derived from an EMBL/GenBank/DDBJ whole genome shotgun (WGS) entry which is preliminary data.</text>
</comment>
<name>A0A644XH08_9ZZZZ</name>
<protein>
    <submittedName>
        <fullName evidence="4">Protein GrpE</fullName>
    </submittedName>
</protein>
<feature type="compositionally biased region" description="Basic and acidic residues" evidence="3">
    <location>
        <begin position="1"/>
        <end position="11"/>
    </location>
</feature>
<dbReference type="SUPFAM" id="SSF51064">
    <property type="entry name" value="Head domain of nucleotide exchange factor GrpE"/>
    <property type="match status" value="1"/>
</dbReference>
<evidence type="ECO:0000256" key="2">
    <source>
        <dbReference type="ARBA" id="ARBA00023186"/>
    </source>
</evidence>
<dbReference type="EMBL" id="VSSQ01002406">
    <property type="protein sequence ID" value="MPM15217.1"/>
    <property type="molecule type" value="Genomic_DNA"/>
</dbReference>
<reference evidence="4" key="1">
    <citation type="submission" date="2019-08" db="EMBL/GenBank/DDBJ databases">
        <authorList>
            <person name="Kucharzyk K."/>
            <person name="Murdoch R.W."/>
            <person name="Higgins S."/>
            <person name="Loffler F."/>
        </authorList>
    </citation>
    <scope>NUCLEOTIDE SEQUENCE</scope>
</reference>
<dbReference type="Gene3D" id="3.90.20.20">
    <property type="match status" value="1"/>
</dbReference>
<sequence length="181" mass="20664">MKRKNKEKEIEEQVDQEVSEEQQNKNEKSEEVTENNDSQKLSELNDRYLRLVAEFDNFRRRTAKERMDLVVNAAEDTIKGLLPVLDDFERAIDILSKSTGDIKAALEGTELIHNKLMVYLISKGLKKIEAVGESLDTDFHEAVAQFPVEEDAKKNRIIDVVQQGYTLNGKVIRFAKVVVGV</sequence>
<proteinExistence type="inferred from homology"/>
<organism evidence="4">
    <name type="scientific">bioreactor metagenome</name>
    <dbReference type="NCBI Taxonomy" id="1076179"/>
    <lineage>
        <taxon>unclassified sequences</taxon>
        <taxon>metagenomes</taxon>
        <taxon>ecological metagenomes</taxon>
    </lineage>
</organism>
<gene>
    <name evidence="4" type="primary">grpE_20</name>
    <name evidence="4" type="ORF">SDC9_61584</name>
</gene>
<dbReference type="CDD" id="cd00446">
    <property type="entry name" value="GrpE"/>
    <property type="match status" value="1"/>
</dbReference>
<dbReference type="GO" id="GO:0042803">
    <property type="term" value="F:protein homodimerization activity"/>
    <property type="evidence" value="ECO:0007669"/>
    <property type="project" value="InterPro"/>
</dbReference>